<protein>
    <recommendedName>
        <fullName evidence="8">IFT81 calponin homology domain-containing protein</fullName>
    </recommendedName>
</protein>
<keyword evidence="2" id="KW-0970">Cilium biogenesis/degradation</keyword>
<accession>A0A8J2X415</accession>
<comment type="subcellular location">
    <subcellularLocation>
        <location evidence="1">Cell projection</location>
        <location evidence="1">Cilium</location>
    </subcellularLocation>
</comment>
<evidence type="ECO:0000256" key="6">
    <source>
        <dbReference type="ARBA" id="ARBA00043983"/>
    </source>
</evidence>
<evidence type="ECO:0000313" key="10">
    <source>
        <dbReference type="Proteomes" id="UP000789595"/>
    </source>
</evidence>
<evidence type="ECO:0000313" key="9">
    <source>
        <dbReference type="EMBL" id="CAH0373616.1"/>
    </source>
</evidence>
<dbReference type="Pfam" id="PF18383">
    <property type="entry name" value="IFT81_CH"/>
    <property type="match status" value="1"/>
</dbReference>
<comment type="caution">
    <text evidence="9">The sequence shown here is derived from an EMBL/GenBank/DDBJ whole genome shotgun (WGS) entry which is preliminary data.</text>
</comment>
<evidence type="ECO:0000256" key="4">
    <source>
        <dbReference type="ARBA" id="ARBA00023069"/>
    </source>
</evidence>
<dbReference type="GO" id="GO:0015631">
    <property type="term" value="F:tubulin binding"/>
    <property type="evidence" value="ECO:0007669"/>
    <property type="project" value="InterPro"/>
</dbReference>
<keyword evidence="3 7" id="KW-0175">Coiled coil</keyword>
<dbReference type="PANTHER" id="PTHR15614">
    <property type="entry name" value="INTRAFLAGELLAR TRANSPORT PROTEIN 81 HOMOLOG"/>
    <property type="match status" value="1"/>
</dbReference>
<dbReference type="InterPro" id="IPR029600">
    <property type="entry name" value="IFT81"/>
</dbReference>
<evidence type="ECO:0000259" key="8">
    <source>
        <dbReference type="Pfam" id="PF18383"/>
    </source>
</evidence>
<dbReference type="GO" id="GO:0042073">
    <property type="term" value="P:intraciliary transport"/>
    <property type="evidence" value="ECO:0007669"/>
    <property type="project" value="InterPro"/>
</dbReference>
<dbReference type="InterPro" id="IPR041146">
    <property type="entry name" value="IFT81_CH"/>
</dbReference>
<dbReference type="GO" id="GO:0036064">
    <property type="term" value="C:ciliary basal body"/>
    <property type="evidence" value="ECO:0007669"/>
    <property type="project" value="TreeGrafter"/>
</dbReference>
<dbReference type="Proteomes" id="UP000789595">
    <property type="component" value="Unassembled WGS sequence"/>
</dbReference>
<evidence type="ECO:0000256" key="5">
    <source>
        <dbReference type="ARBA" id="ARBA00023273"/>
    </source>
</evidence>
<keyword evidence="5" id="KW-0966">Cell projection</keyword>
<evidence type="ECO:0000256" key="2">
    <source>
        <dbReference type="ARBA" id="ARBA00022794"/>
    </source>
</evidence>
<evidence type="ECO:0000256" key="7">
    <source>
        <dbReference type="SAM" id="Coils"/>
    </source>
</evidence>
<sequence length="672" mass="72832">MADPEIFIVSRLNDCFGLDLTLVDFDEKAPLELLQLLLDVLADLDPRLRGDVRDAGTAESAGRAADLLRLLKYPPLRDRADADGYQKWVDAAAAGATTTVHPALHWLLGDVERHRTRAYVARFLAPVDVPPHLLDDAALREAFEHHRALQRDFRDAHRAVVASRAAAARGDGGALRAEARQLEAERAQLEAKVAALRRRGADVPDFDRLLAATRGLRLAQDEDARLRETAARQREAARRAEAARALREARLGRLRAGVGAARTADELIDVARRDVEALERQAGAAEAARRAPAAAAARREDAAELQRRVGHLEARVEELRARCRDACEARGDATLRSFRATAQIVARRLAEKSAAVDGLEVDLEAARRALAAARSAPAAGPGGGGGPDARRFGERLRRTTRDYKAKQERLRALRGELVVAHRTERVLRGRAGDLDRFLDGLEGARGVRGYRGARARLAAAAGRQEASDAAKAGELEAAAGRARAAAGALRARKAELAPRIAALREARAGFAAARGAFETKRRAYDAVAAAAEADVRRLGREADAHQEAALAEESRFHYLNCLCGVARAAADRARAEDARRAAPAAAPRLLPDFAGYAELYAHKGDRQRALVDQLRRRKAGLDRGAAPRRRQRARFEHLRALLAARLAARGARAPDAAAAEYDLGHARVAQFA</sequence>
<reference evidence="9" key="1">
    <citation type="submission" date="2021-11" db="EMBL/GenBank/DDBJ databases">
        <authorList>
            <consortium name="Genoscope - CEA"/>
            <person name="William W."/>
        </authorList>
    </citation>
    <scope>NUCLEOTIDE SEQUENCE</scope>
</reference>
<dbReference type="InterPro" id="IPR043016">
    <property type="entry name" value="IFT81_N_sf"/>
</dbReference>
<dbReference type="OrthoDB" id="276029at2759"/>
<feature type="domain" description="IFT81 calponin homology" evidence="8">
    <location>
        <begin position="7"/>
        <end position="128"/>
    </location>
</feature>
<proteinExistence type="inferred from homology"/>
<evidence type="ECO:0000256" key="3">
    <source>
        <dbReference type="ARBA" id="ARBA00023054"/>
    </source>
</evidence>
<feature type="coiled-coil region" evidence="7">
    <location>
        <begin position="261"/>
        <end position="416"/>
    </location>
</feature>
<dbReference type="GO" id="GO:0060271">
    <property type="term" value="P:cilium assembly"/>
    <property type="evidence" value="ECO:0007669"/>
    <property type="project" value="InterPro"/>
</dbReference>
<dbReference type="PANTHER" id="PTHR15614:SF2">
    <property type="entry name" value="INTRAFLAGELLAR TRANSPORT PROTEIN 81 HOMOLOG"/>
    <property type="match status" value="1"/>
</dbReference>
<organism evidence="9 10">
    <name type="scientific">Pelagomonas calceolata</name>
    <dbReference type="NCBI Taxonomy" id="35677"/>
    <lineage>
        <taxon>Eukaryota</taxon>
        <taxon>Sar</taxon>
        <taxon>Stramenopiles</taxon>
        <taxon>Ochrophyta</taxon>
        <taxon>Pelagophyceae</taxon>
        <taxon>Pelagomonadales</taxon>
        <taxon>Pelagomonadaceae</taxon>
        <taxon>Pelagomonas</taxon>
    </lineage>
</organism>
<dbReference type="Gene3D" id="1.10.418.70">
    <property type="entry name" value="Intraflagellar transport protein 81, N-terminal domain"/>
    <property type="match status" value="1"/>
</dbReference>
<evidence type="ECO:0000256" key="1">
    <source>
        <dbReference type="ARBA" id="ARBA00004138"/>
    </source>
</evidence>
<keyword evidence="10" id="KW-1185">Reference proteome</keyword>
<keyword evidence="4" id="KW-0969">Cilium</keyword>
<gene>
    <name evidence="9" type="ORF">PECAL_4P08300</name>
</gene>
<dbReference type="GO" id="GO:0030992">
    <property type="term" value="C:intraciliary transport particle B"/>
    <property type="evidence" value="ECO:0007669"/>
    <property type="project" value="InterPro"/>
</dbReference>
<dbReference type="AlphaFoldDB" id="A0A8J2X415"/>
<comment type="similarity">
    <text evidence="6">Belongs to the IFT81 family.</text>
</comment>
<feature type="coiled-coil region" evidence="7">
    <location>
        <begin position="172"/>
        <end position="199"/>
    </location>
</feature>
<name>A0A8J2X415_9STRA</name>
<dbReference type="EMBL" id="CAKKNE010000004">
    <property type="protein sequence ID" value="CAH0373616.1"/>
    <property type="molecule type" value="Genomic_DNA"/>
</dbReference>